<comment type="caution">
    <text evidence="3">The sequence shown here is derived from an EMBL/GenBank/DDBJ whole genome shotgun (WGS) entry which is preliminary data.</text>
</comment>
<accession>A0A161ZUG4</accession>
<name>A0A161ZUG4_DAUCS</name>
<dbReference type="EMBL" id="LNRQ01000006">
    <property type="protein sequence ID" value="KZM91582.1"/>
    <property type="molecule type" value="Genomic_DNA"/>
</dbReference>
<evidence type="ECO:0000313" key="3">
    <source>
        <dbReference type="EMBL" id="KZM91582.1"/>
    </source>
</evidence>
<feature type="compositionally biased region" description="Polar residues" evidence="1">
    <location>
        <begin position="451"/>
        <end position="461"/>
    </location>
</feature>
<dbReference type="PANTHER" id="PTHR47165:SF4">
    <property type="entry name" value="OS03G0429900 PROTEIN"/>
    <property type="match status" value="1"/>
</dbReference>
<dbReference type="AlphaFoldDB" id="A0A161ZUG4"/>
<evidence type="ECO:0000256" key="1">
    <source>
        <dbReference type="SAM" id="MobiDB-lite"/>
    </source>
</evidence>
<dbReference type="Gramene" id="KZM91582">
    <property type="protein sequence ID" value="KZM91582"/>
    <property type="gene ID" value="DCAR_021053"/>
</dbReference>
<feature type="domain" description="Replication protein A 70 kDa DNA-binding subunit B/D first OB fold" evidence="2">
    <location>
        <begin position="57"/>
        <end position="152"/>
    </location>
</feature>
<dbReference type="Pfam" id="PF02721">
    <property type="entry name" value="DUF223"/>
    <property type="match status" value="1"/>
</dbReference>
<protein>
    <recommendedName>
        <fullName evidence="2">Replication protein A 70 kDa DNA-binding subunit B/D first OB fold domain-containing protein</fullName>
    </recommendedName>
</protein>
<sequence length="494" mass="57130">MKDRKPLLTGKLARHYTAVQDYRTTGRIWAPFPFITELGLLLKGVFNSVSSMELNNFERINDLNPARFDWKCRLRLQSLWKGVHREKKEFYGSHRIHAFASKKYCQGLFEHLKEGEVYVLTNFKVKDYVGDETYRPVRHKKHIYFTTHTKLETDSYGGLKIEKYAFDLFYLGEMKKLAEDNRYLIDVAGKMQNVRPNMKSTKNDVEKRLTKFDLFDGRNSVSVTLFDDFGLQFEQDLENCNQTEIFVIICAAKVALYEGEANITTYPATRIYINPTHYSISEIKNKCQVKVTKVEEQSSWFYVVCTKCPKEISRVEGIFKCIDCNRIIPYPDKRFRVCTLCSDSTGSIVVIFPDKEVSRIIDKTVFDIEAEAIQNDETEGKFPLILKEFEKKIYTITLNVTDNNLKKGSRVYDAFEIFDKMESGASFDPSAQTDTQMVDAMTVNLKDDHNNTPNTGISSTKTRPRAEIEPVPFTPTEEIPAKVLRNARKEKSLE</sequence>
<gene>
    <name evidence="3" type="ORF">DCAR_021053</name>
</gene>
<organism evidence="3">
    <name type="scientific">Daucus carota subsp. sativus</name>
    <name type="common">Carrot</name>
    <dbReference type="NCBI Taxonomy" id="79200"/>
    <lineage>
        <taxon>Eukaryota</taxon>
        <taxon>Viridiplantae</taxon>
        <taxon>Streptophyta</taxon>
        <taxon>Embryophyta</taxon>
        <taxon>Tracheophyta</taxon>
        <taxon>Spermatophyta</taxon>
        <taxon>Magnoliopsida</taxon>
        <taxon>eudicotyledons</taxon>
        <taxon>Gunneridae</taxon>
        <taxon>Pentapetalae</taxon>
        <taxon>asterids</taxon>
        <taxon>campanulids</taxon>
        <taxon>Apiales</taxon>
        <taxon>Apiaceae</taxon>
        <taxon>Apioideae</taxon>
        <taxon>Scandiceae</taxon>
        <taxon>Daucinae</taxon>
        <taxon>Daucus</taxon>
        <taxon>Daucus sect. Daucus</taxon>
    </lineage>
</organism>
<dbReference type="InterPro" id="IPR012340">
    <property type="entry name" value="NA-bd_OB-fold"/>
</dbReference>
<reference evidence="3" key="1">
    <citation type="journal article" date="2016" name="Nat. Genet.">
        <title>A high-quality carrot genome assembly provides new insights into carotenoid accumulation and asterid genome evolution.</title>
        <authorList>
            <person name="Iorizzo M."/>
            <person name="Ellison S."/>
            <person name="Senalik D."/>
            <person name="Zeng P."/>
            <person name="Satapoomin P."/>
            <person name="Huang J."/>
            <person name="Bowman M."/>
            <person name="Iovene M."/>
            <person name="Sanseverino W."/>
            <person name="Cavagnaro P."/>
            <person name="Yildiz M."/>
            <person name="Macko-Podgorni A."/>
            <person name="Moranska E."/>
            <person name="Grzebelus E."/>
            <person name="Grzebelus D."/>
            <person name="Ashrafi H."/>
            <person name="Zheng Z."/>
            <person name="Cheng S."/>
            <person name="Spooner D."/>
            <person name="Van Deynze A."/>
            <person name="Simon P."/>
        </authorList>
    </citation>
    <scope>NUCLEOTIDE SEQUENCE [LARGE SCALE GENOMIC DNA]</scope>
    <source>
        <tissue evidence="3">Leaf</tissue>
    </source>
</reference>
<proteinExistence type="predicted"/>
<dbReference type="SUPFAM" id="SSF50249">
    <property type="entry name" value="Nucleic acid-binding proteins"/>
    <property type="match status" value="3"/>
</dbReference>
<dbReference type="Gene3D" id="2.40.50.140">
    <property type="entry name" value="Nucleic acid-binding proteins"/>
    <property type="match status" value="3"/>
</dbReference>
<dbReference type="InterPro" id="IPR003871">
    <property type="entry name" value="RFA1B/D_OB_1st"/>
</dbReference>
<evidence type="ECO:0000259" key="2">
    <source>
        <dbReference type="Pfam" id="PF02721"/>
    </source>
</evidence>
<feature type="region of interest" description="Disordered" evidence="1">
    <location>
        <begin position="445"/>
        <end position="494"/>
    </location>
</feature>
<dbReference type="PANTHER" id="PTHR47165">
    <property type="entry name" value="OS03G0429900 PROTEIN"/>
    <property type="match status" value="1"/>
</dbReference>